<sequence length="67" mass="7921">MRLVPSKKDIVPSITSVVFFAWIILWIVALFVGWIPLDVPRLFYFLLPIPWVILIIIVWVNWKNISN</sequence>
<feature type="transmembrane region" description="Helical" evidence="1">
    <location>
        <begin position="42"/>
        <end position="62"/>
    </location>
</feature>
<keyword evidence="1" id="KW-0812">Transmembrane</keyword>
<keyword evidence="1" id="KW-1133">Transmembrane helix</keyword>
<protein>
    <submittedName>
        <fullName evidence="2">Uncharacterized protein</fullName>
    </submittedName>
</protein>
<feature type="transmembrane region" description="Helical" evidence="1">
    <location>
        <begin position="12"/>
        <end position="36"/>
    </location>
</feature>
<evidence type="ECO:0000256" key="1">
    <source>
        <dbReference type="SAM" id="Phobius"/>
    </source>
</evidence>
<gene>
    <name evidence="2" type="ORF">S01H4_22556</name>
</gene>
<dbReference type="AlphaFoldDB" id="X1CVH2"/>
<reference evidence="2" key="1">
    <citation type="journal article" date="2014" name="Front. Microbiol.">
        <title>High frequency of phylogenetically diverse reductive dehalogenase-homologous genes in deep subseafloor sedimentary metagenomes.</title>
        <authorList>
            <person name="Kawai M."/>
            <person name="Futagami T."/>
            <person name="Toyoda A."/>
            <person name="Takaki Y."/>
            <person name="Nishi S."/>
            <person name="Hori S."/>
            <person name="Arai W."/>
            <person name="Tsubouchi T."/>
            <person name="Morono Y."/>
            <person name="Uchiyama I."/>
            <person name="Ito T."/>
            <person name="Fujiyama A."/>
            <person name="Inagaki F."/>
            <person name="Takami H."/>
        </authorList>
    </citation>
    <scope>NUCLEOTIDE SEQUENCE</scope>
    <source>
        <strain evidence="2">Expedition CK06-06</strain>
    </source>
</reference>
<name>X1CVH2_9ZZZZ</name>
<feature type="non-terminal residue" evidence="2">
    <location>
        <position position="67"/>
    </location>
</feature>
<evidence type="ECO:0000313" key="2">
    <source>
        <dbReference type="EMBL" id="GAG88196.1"/>
    </source>
</evidence>
<comment type="caution">
    <text evidence="2">The sequence shown here is derived from an EMBL/GenBank/DDBJ whole genome shotgun (WGS) entry which is preliminary data.</text>
</comment>
<organism evidence="2">
    <name type="scientific">marine sediment metagenome</name>
    <dbReference type="NCBI Taxonomy" id="412755"/>
    <lineage>
        <taxon>unclassified sequences</taxon>
        <taxon>metagenomes</taxon>
        <taxon>ecological metagenomes</taxon>
    </lineage>
</organism>
<accession>X1CVH2</accession>
<dbReference type="EMBL" id="BART01010356">
    <property type="protein sequence ID" value="GAG88196.1"/>
    <property type="molecule type" value="Genomic_DNA"/>
</dbReference>
<keyword evidence="1" id="KW-0472">Membrane</keyword>
<proteinExistence type="predicted"/>